<sequence>MLTLEFLEFVNSFSKSRFLKPSSSVNNIVLVAKIMFLRVALFLLLTGIVSVTAQCLYEGDGCSRCSISDDALVWNLVCPDFCGPGRTFTFIQLVSYADFNGFQTPVFTTVTEVSGCIDNDNFLAFLDSKGAYIYNFSREQQSIPGTWSCQEVCSTAVDNKNSDNVSTSPMPISDDPPISAALVNTGTLGILVMVFLALVF</sequence>
<gene>
    <name evidence="2" type="ORF">FRACYDRAFT_236070</name>
</gene>
<dbReference type="Proteomes" id="UP000095751">
    <property type="component" value="Unassembled WGS sequence"/>
</dbReference>
<keyword evidence="1" id="KW-0812">Transmembrane</keyword>
<keyword evidence="3" id="KW-1185">Reference proteome</keyword>
<keyword evidence="1" id="KW-0472">Membrane</keyword>
<accession>A0A1E7FPB5</accession>
<organism evidence="2 3">
    <name type="scientific">Fragilariopsis cylindrus CCMP1102</name>
    <dbReference type="NCBI Taxonomy" id="635003"/>
    <lineage>
        <taxon>Eukaryota</taxon>
        <taxon>Sar</taxon>
        <taxon>Stramenopiles</taxon>
        <taxon>Ochrophyta</taxon>
        <taxon>Bacillariophyta</taxon>
        <taxon>Bacillariophyceae</taxon>
        <taxon>Bacillariophycidae</taxon>
        <taxon>Bacillariales</taxon>
        <taxon>Bacillariaceae</taxon>
        <taxon>Fragilariopsis</taxon>
    </lineage>
</organism>
<dbReference type="AlphaFoldDB" id="A0A1E7FPB5"/>
<reference evidence="2 3" key="1">
    <citation type="submission" date="2016-09" db="EMBL/GenBank/DDBJ databases">
        <title>Extensive genetic diversity and differential bi-allelic expression allows diatom success in the polar Southern Ocean.</title>
        <authorList>
            <consortium name="DOE Joint Genome Institute"/>
            <person name="Mock T."/>
            <person name="Otillar R.P."/>
            <person name="Strauss J."/>
            <person name="Dupont C."/>
            <person name="Frickenhaus S."/>
            <person name="Maumus F."/>
            <person name="Mcmullan M."/>
            <person name="Sanges R."/>
            <person name="Schmutz J."/>
            <person name="Toseland A."/>
            <person name="Valas R."/>
            <person name="Veluchamy A."/>
            <person name="Ward B.J."/>
            <person name="Allen A."/>
            <person name="Barry K."/>
            <person name="Falciatore A."/>
            <person name="Ferrante M."/>
            <person name="Fortunato A.E."/>
            <person name="Gloeckner G."/>
            <person name="Gruber A."/>
            <person name="Hipkin R."/>
            <person name="Janech M."/>
            <person name="Kroth P."/>
            <person name="Leese F."/>
            <person name="Lindquist E."/>
            <person name="Lyon B.R."/>
            <person name="Martin J."/>
            <person name="Mayer C."/>
            <person name="Parker M."/>
            <person name="Quesneville H."/>
            <person name="Raymond J."/>
            <person name="Uhlig C."/>
            <person name="Valentin K.U."/>
            <person name="Worden A.Z."/>
            <person name="Armbrust E.V."/>
            <person name="Bowler C."/>
            <person name="Green B."/>
            <person name="Moulton V."/>
            <person name="Van Oosterhout C."/>
            <person name="Grigoriev I."/>
        </authorList>
    </citation>
    <scope>NUCLEOTIDE SEQUENCE [LARGE SCALE GENOMIC DNA]</scope>
    <source>
        <strain evidence="2 3">CCMP1102</strain>
    </source>
</reference>
<feature type="transmembrane region" description="Helical" evidence="1">
    <location>
        <begin position="178"/>
        <end position="199"/>
    </location>
</feature>
<name>A0A1E7FPB5_9STRA</name>
<keyword evidence="1" id="KW-1133">Transmembrane helix</keyword>
<dbReference type="KEGG" id="fcy:FRACYDRAFT_236070"/>
<proteinExistence type="predicted"/>
<dbReference type="InParanoid" id="A0A1E7FPB5"/>
<evidence type="ECO:0000313" key="2">
    <source>
        <dbReference type="EMBL" id="OEU20008.1"/>
    </source>
</evidence>
<protein>
    <recommendedName>
        <fullName evidence="4">Transmembrane protein</fullName>
    </recommendedName>
</protein>
<dbReference type="EMBL" id="KV784355">
    <property type="protein sequence ID" value="OEU20008.1"/>
    <property type="molecule type" value="Genomic_DNA"/>
</dbReference>
<evidence type="ECO:0008006" key="4">
    <source>
        <dbReference type="Google" id="ProtNLM"/>
    </source>
</evidence>
<evidence type="ECO:0000256" key="1">
    <source>
        <dbReference type="SAM" id="Phobius"/>
    </source>
</evidence>
<evidence type="ECO:0000313" key="3">
    <source>
        <dbReference type="Proteomes" id="UP000095751"/>
    </source>
</evidence>